<evidence type="ECO:0000313" key="2">
    <source>
        <dbReference type="Proteomes" id="UP000254159"/>
    </source>
</evidence>
<dbReference type="Proteomes" id="UP000254159">
    <property type="component" value="Unassembled WGS sequence"/>
</dbReference>
<accession>A0A376RQR4</accession>
<sequence length="78" mass="9039">MLQDRQRIAAFSGEACPHSGEWSIFVEGRQATVTLEQGEQMPEWTDRKMEGEYKRGEKFHVLWSLMNRHDGGSVWVEA</sequence>
<protein>
    <submittedName>
        <fullName evidence="1">Uncharacterized protein conserved in bacteria</fullName>
    </submittedName>
</protein>
<name>A0A376RQR4_ECOLX</name>
<dbReference type="EMBL" id="UGCD01000002">
    <property type="protein sequence ID" value="STI20174.1"/>
    <property type="molecule type" value="Genomic_DNA"/>
</dbReference>
<proteinExistence type="predicted"/>
<evidence type="ECO:0000313" key="1">
    <source>
        <dbReference type="EMBL" id="STI20174.1"/>
    </source>
</evidence>
<gene>
    <name evidence="1" type="ORF">NCTC10865_05572</name>
</gene>
<dbReference type="AlphaFoldDB" id="A0A376RQR4"/>
<reference evidence="1 2" key="1">
    <citation type="submission" date="2018-06" db="EMBL/GenBank/DDBJ databases">
        <authorList>
            <consortium name="Pathogen Informatics"/>
            <person name="Doyle S."/>
        </authorList>
    </citation>
    <scope>NUCLEOTIDE SEQUENCE [LARGE SCALE GENOMIC DNA]</scope>
    <source>
        <strain evidence="1 2">NCTC10865</strain>
    </source>
</reference>
<organism evidence="1 2">
    <name type="scientific">Escherichia coli</name>
    <dbReference type="NCBI Taxonomy" id="562"/>
    <lineage>
        <taxon>Bacteria</taxon>
        <taxon>Pseudomonadati</taxon>
        <taxon>Pseudomonadota</taxon>
        <taxon>Gammaproteobacteria</taxon>
        <taxon>Enterobacterales</taxon>
        <taxon>Enterobacteriaceae</taxon>
        <taxon>Escherichia</taxon>
    </lineage>
</organism>